<dbReference type="InterPro" id="IPR005158">
    <property type="entry name" value="BTAD"/>
</dbReference>
<dbReference type="SUPFAM" id="SSF48452">
    <property type="entry name" value="TPR-like"/>
    <property type="match status" value="1"/>
</dbReference>
<dbReference type="PANTHER" id="PTHR35807">
    <property type="entry name" value="TRANSCRIPTIONAL REGULATOR REDD-RELATED"/>
    <property type="match status" value="1"/>
</dbReference>
<name>A0A100Y4A7_9ACTN</name>
<keyword evidence="2" id="KW-0805">Transcription regulation</keyword>
<feature type="region of interest" description="Disordered" evidence="4">
    <location>
        <begin position="164"/>
        <end position="194"/>
    </location>
</feature>
<reference evidence="6 7" key="1">
    <citation type="submission" date="2015-11" db="EMBL/GenBank/DDBJ databases">
        <title>Genome-wide analysis reveals the secondary metabolome in Streptomyces kanasensis ZX01.</title>
        <authorList>
            <person name="Zhang G."/>
            <person name="Han L."/>
            <person name="Feng J."/>
            <person name="Zhang X."/>
        </authorList>
    </citation>
    <scope>NUCLEOTIDE SEQUENCE [LARGE SCALE GENOMIC DNA]</scope>
    <source>
        <strain evidence="6 7">ZX01</strain>
    </source>
</reference>
<dbReference type="PRINTS" id="PR00364">
    <property type="entry name" value="DISEASERSIST"/>
</dbReference>
<evidence type="ECO:0000313" key="6">
    <source>
        <dbReference type="EMBL" id="KUH37365.1"/>
    </source>
</evidence>
<dbReference type="AlphaFoldDB" id="A0A100Y4A7"/>
<dbReference type="EMBL" id="LNSV01000048">
    <property type="protein sequence ID" value="KUH37365.1"/>
    <property type="molecule type" value="Genomic_DNA"/>
</dbReference>
<evidence type="ECO:0000259" key="5">
    <source>
        <dbReference type="SMART" id="SM01043"/>
    </source>
</evidence>
<feature type="region of interest" description="Disordered" evidence="4">
    <location>
        <begin position="457"/>
        <end position="532"/>
    </location>
</feature>
<feature type="domain" description="Bacterial transcriptional activator" evidence="5">
    <location>
        <begin position="18"/>
        <end position="159"/>
    </location>
</feature>
<keyword evidence="3" id="KW-0804">Transcription</keyword>
<evidence type="ECO:0000313" key="7">
    <source>
        <dbReference type="Proteomes" id="UP000054011"/>
    </source>
</evidence>
<dbReference type="SMART" id="SM01043">
    <property type="entry name" value="BTAD"/>
    <property type="match status" value="1"/>
</dbReference>
<dbReference type="Pfam" id="PF03704">
    <property type="entry name" value="BTAD"/>
    <property type="match status" value="1"/>
</dbReference>
<gene>
    <name evidence="6" type="ORF">ATE80_18515</name>
</gene>
<evidence type="ECO:0000256" key="2">
    <source>
        <dbReference type="ARBA" id="ARBA00023015"/>
    </source>
</evidence>
<protein>
    <recommendedName>
        <fullName evidence="5">Bacterial transcriptional activator domain-containing protein</fullName>
    </recommendedName>
</protein>
<dbReference type="Proteomes" id="UP000054011">
    <property type="component" value="Unassembled WGS sequence"/>
</dbReference>
<dbReference type="GO" id="GO:0000160">
    <property type="term" value="P:phosphorelay signal transduction system"/>
    <property type="evidence" value="ECO:0007669"/>
    <property type="project" value="UniProtKB-KW"/>
</dbReference>
<keyword evidence="1" id="KW-0902">Two-component regulatory system</keyword>
<feature type="compositionally biased region" description="Pro residues" evidence="4">
    <location>
        <begin position="510"/>
        <end position="520"/>
    </location>
</feature>
<comment type="caution">
    <text evidence="6">The sequence shown here is derived from an EMBL/GenBank/DDBJ whole genome shotgun (WGS) entry which is preliminary data.</text>
</comment>
<evidence type="ECO:0000256" key="3">
    <source>
        <dbReference type="ARBA" id="ARBA00023163"/>
    </source>
</evidence>
<evidence type="ECO:0000256" key="4">
    <source>
        <dbReference type="SAM" id="MobiDB-lite"/>
    </source>
</evidence>
<evidence type="ECO:0000256" key="1">
    <source>
        <dbReference type="ARBA" id="ARBA00023012"/>
    </source>
</evidence>
<dbReference type="InterPro" id="IPR027417">
    <property type="entry name" value="P-loop_NTPase"/>
</dbReference>
<dbReference type="InterPro" id="IPR011990">
    <property type="entry name" value="TPR-like_helical_dom_sf"/>
</dbReference>
<dbReference type="Gene3D" id="1.25.40.10">
    <property type="entry name" value="Tetratricopeptide repeat domain"/>
    <property type="match status" value="1"/>
</dbReference>
<dbReference type="InterPro" id="IPR051677">
    <property type="entry name" value="AfsR-DnrI-RedD_regulator"/>
</dbReference>
<dbReference type="STRING" id="936756.ATE80_18515"/>
<dbReference type="PANTHER" id="PTHR35807:SF1">
    <property type="entry name" value="TRANSCRIPTIONAL REGULATOR REDD"/>
    <property type="match status" value="1"/>
</dbReference>
<feature type="compositionally biased region" description="Low complexity" evidence="4">
    <location>
        <begin position="487"/>
        <end position="509"/>
    </location>
</feature>
<dbReference type="GO" id="GO:0006355">
    <property type="term" value="P:regulation of DNA-templated transcription"/>
    <property type="evidence" value="ECO:0007669"/>
    <property type="project" value="TreeGrafter"/>
</dbReference>
<accession>A0A100Y4A7</accession>
<dbReference type="Gene3D" id="3.40.50.300">
    <property type="entry name" value="P-loop containing nucleotide triphosphate hydrolases"/>
    <property type="match status" value="1"/>
</dbReference>
<organism evidence="6 7">
    <name type="scientific">Streptomyces kanasensis</name>
    <dbReference type="NCBI Taxonomy" id="936756"/>
    <lineage>
        <taxon>Bacteria</taxon>
        <taxon>Bacillati</taxon>
        <taxon>Actinomycetota</taxon>
        <taxon>Actinomycetes</taxon>
        <taxon>Kitasatosporales</taxon>
        <taxon>Streptomycetaceae</taxon>
        <taxon>Streptomyces</taxon>
    </lineage>
</organism>
<proteinExistence type="predicted"/>
<dbReference type="CDD" id="cd15831">
    <property type="entry name" value="BTAD"/>
    <property type="match status" value="1"/>
</dbReference>
<dbReference type="RefSeq" id="WP_058943341.1">
    <property type="nucleotide sequence ID" value="NZ_LNSV01000048.1"/>
</dbReference>
<dbReference type="GO" id="GO:0003677">
    <property type="term" value="F:DNA binding"/>
    <property type="evidence" value="ECO:0007669"/>
    <property type="project" value="TreeGrafter"/>
</dbReference>
<dbReference type="SUPFAM" id="SSF52540">
    <property type="entry name" value="P-loop containing nucleoside triphosphate hydrolases"/>
    <property type="match status" value="1"/>
</dbReference>
<sequence>MLVTDGPGYRIIVGEDQLDLLRFDRALDEARRCATVDGEVAALETALGLYRGRVLPDSRSPVLTSAAAALEDRYLGARERLLELRLEQGRAHDAVTELLPLVAEHPLRESLSALLMVALYRVGRQADALRVYHDLRNLLAEQLGIDPSSAVNYRYQQILRNEPGLDRSPAAAHGPAAAQPPTPPPRSLPHDLPDFTGREAELARLLAQASAPDGGAAHPAVRIVTVDGMAGSGKTTLAVHAAHRLADRYPDGQVFLDLRGFSPHGPPLAPHEALGTLLRALGVPGDRLPDDLSDREGLWRGMTADRRMLLLFDNAAASDQVRPLIPAGPDCLVLVTSRPSLAQLDGATALPLAPPPAADGLALLGRVLGHRRVAAEQEAAAELVSLCGRLPLALRVVASRLTNRPQWSLAYLAGRLRDDATRLDELTVEHRSVRTALELSYAAMPAGHQELFGLLGATPARTSTGPPPPRSPGSPRRRPRPGWRTCSTRGSSTSAPPAATPSTPWSAPSPGTPPRTGPRPPARRAAGCSTTT</sequence>
<feature type="compositionally biased region" description="Pro residues" evidence="4">
    <location>
        <begin position="178"/>
        <end position="187"/>
    </location>
</feature>
<keyword evidence="7" id="KW-1185">Reference proteome</keyword>